<evidence type="ECO:0000313" key="3">
    <source>
        <dbReference type="Proteomes" id="UP001218188"/>
    </source>
</evidence>
<name>A0AAD6TL23_9AGAR</name>
<organism evidence="2 3">
    <name type="scientific">Mycena alexandri</name>
    <dbReference type="NCBI Taxonomy" id="1745969"/>
    <lineage>
        <taxon>Eukaryota</taxon>
        <taxon>Fungi</taxon>
        <taxon>Dikarya</taxon>
        <taxon>Basidiomycota</taxon>
        <taxon>Agaricomycotina</taxon>
        <taxon>Agaricomycetes</taxon>
        <taxon>Agaricomycetidae</taxon>
        <taxon>Agaricales</taxon>
        <taxon>Marasmiineae</taxon>
        <taxon>Mycenaceae</taxon>
        <taxon>Mycena</taxon>
    </lineage>
</organism>
<evidence type="ECO:0000256" key="1">
    <source>
        <dbReference type="SAM" id="MobiDB-lite"/>
    </source>
</evidence>
<reference evidence="2" key="1">
    <citation type="submission" date="2023-03" db="EMBL/GenBank/DDBJ databases">
        <title>Massive genome expansion in bonnet fungi (Mycena s.s.) driven by repeated elements and novel gene families across ecological guilds.</title>
        <authorList>
            <consortium name="Lawrence Berkeley National Laboratory"/>
            <person name="Harder C.B."/>
            <person name="Miyauchi S."/>
            <person name="Viragh M."/>
            <person name="Kuo A."/>
            <person name="Thoen E."/>
            <person name="Andreopoulos B."/>
            <person name="Lu D."/>
            <person name="Skrede I."/>
            <person name="Drula E."/>
            <person name="Henrissat B."/>
            <person name="Morin E."/>
            <person name="Kohler A."/>
            <person name="Barry K."/>
            <person name="LaButti K."/>
            <person name="Morin E."/>
            <person name="Salamov A."/>
            <person name="Lipzen A."/>
            <person name="Mereny Z."/>
            <person name="Hegedus B."/>
            <person name="Baldrian P."/>
            <person name="Stursova M."/>
            <person name="Weitz H."/>
            <person name="Taylor A."/>
            <person name="Grigoriev I.V."/>
            <person name="Nagy L.G."/>
            <person name="Martin F."/>
            <person name="Kauserud H."/>
        </authorList>
    </citation>
    <scope>NUCLEOTIDE SEQUENCE</scope>
    <source>
        <strain evidence="2">CBHHK200</strain>
    </source>
</reference>
<keyword evidence="3" id="KW-1185">Reference proteome</keyword>
<accession>A0AAD6TL23</accession>
<gene>
    <name evidence="2" type="ORF">C8F04DRAFT_1173118</name>
</gene>
<dbReference type="AlphaFoldDB" id="A0AAD6TL23"/>
<dbReference type="Proteomes" id="UP001218188">
    <property type="component" value="Unassembled WGS sequence"/>
</dbReference>
<proteinExistence type="predicted"/>
<feature type="compositionally biased region" description="Acidic residues" evidence="1">
    <location>
        <begin position="84"/>
        <end position="101"/>
    </location>
</feature>
<protein>
    <submittedName>
        <fullName evidence="2">Uncharacterized protein</fullName>
    </submittedName>
</protein>
<sequence length="120" mass="13584">MFLWSSVVVWKRGRRERNEWVVKTTIHDTITSSCDCVPPGAKTSPTLRWIGYGNIATFGTFRRAAIYMVDMHKAARGDDHYYGGDEEDDNDVEAGGGEEEDFGTLEVLQRADVYCNDDQL</sequence>
<comment type="caution">
    <text evidence="2">The sequence shown here is derived from an EMBL/GenBank/DDBJ whole genome shotgun (WGS) entry which is preliminary data.</text>
</comment>
<evidence type="ECO:0000313" key="2">
    <source>
        <dbReference type="EMBL" id="KAJ7046158.1"/>
    </source>
</evidence>
<dbReference type="EMBL" id="JARJCM010000003">
    <property type="protein sequence ID" value="KAJ7046158.1"/>
    <property type="molecule type" value="Genomic_DNA"/>
</dbReference>
<feature type="region of interest" description="Disordered" evidence="1">
    <location>
        <begin position="79"/>
        <end position="101"/>
    </location>
</feature>